<reference evidence="18 19" key="1">
    <citation type="submission" date="2018-12" db="EMBL/GenBank/DDBJ databases">
        <authorList>
            <consortium name="Pathogen Informatics"/>
        </authorList>
    </citation>
    <scope>NUCLEOTIDE SEQUENCE [LARGE SCALE GENOMIC DNA]</scope>
    <source>
        <strain evidence="18 19">NCTC5906</strain>
    </source>
</reference>
<dbReference type="NCBIfam" id="TIGR01786">
    <property type="entry name" value="TonB-hemlactrns"/>
    <property type="match status" value="1"/>
</dbReference>
<evidence type="ECO:0000256" key="12">
    <source>
        <dbReference type="PROSITE-ProRule" id="PRU01360"/>
    </source>
</evidence>
<evidence type="ECO:0000256" key="3">
    <source>
        <dbReference type="ARBA" id="ARBA00022448"/>
    </source>
</evidence>
<evidence type="ECO:0000259" key="17">
    <source>
        <dbReference type="Pfam" id="PF07715"/>
    </source>
</evidence>
<evidence type="ECO:0000256" key="4">
    <source>
        <dbReference type="ARBA" id="ARBA00022452"/>
    </source>
</evidence>
<evidence type="ECO:0000256" key="10">
    <source>
        <dbReference type="ARBA" id="ARBA00023170"/>
    </source>
</evidence>
<evidence type="ECO:0000256" key="7">
    <source>
        <dbReference type="ARBA" id="ARBA00022737"/>
    </source>
</evidence>
<keyword evidence="5 12" id="KW-0812">Transmembrane</keyword>
<dbReference type="Pfam" id="PF07715">
    <property type="entry name" value="Plug"/>
    <property type="match status" value="1"/>
</dbReference>
<dbReference type="PANTHER" id="PTHR30069:SF29">
    <property type="entry name" value="HEMOGLOBIN AND HEMOGLOBIN-HAPTOGLOBIN-BINDING PROTEIN 1-RELATED"/>
    <property type="match status" value="1"/>
</dbReference>
<feature type="chain" id="PRO_5019104660" evidence="15">
    <location>
        <begin position="29"/>
        <end position="777"/>
    </location>
</feature>
<comment type="similarity">
    <text evidence="2">Belongs to the TonB-dependent receptor family. Hemoglobin/haptoglobin binding protein subfamily.</text>
</comment>
<keyword evidence="8 14" id="KW-0798">TonB box</keyword>
<keyword evidence="4 12" id="KW-1134">Transmembrane beta strand</keyword>
<evidence type="ECO:0000256" key="14">
    <source>
        <dbReference type="RuleBase" id="RU003357"/>
    </source>
</evidence>
<proteinExistence type="inferred from homology"/>
<dbReference type="EMBL" id="LR134327">
    <property type="protein sequence ID" value="VEF43006.1"/>
    <property type="molecule type" value="Genomic_DNA"/>
</dbReference>
<feature type="domain" description="TonB-dependent receptor-like beta-barrel" evidence="16">
    <location>
        <begin position="274"/>
        <end position="729"/>
    </location>
</feature>
<evidence type="ECO:0000256" key="1">
    <source>
        <dbReference type="ARBA" id="ARBA00004571"/>
    </source>
</evidence>
<comment type="subcellular location">
    <subcellularLocation>
        <location evidence="1 12">Cell outer membrane</location>
        <topology evidence="1 12">Multi-pass membrane protein</topology>
    </subcellularLocation>
</comment>
<evidence type="ECO:0000256" key="15">
    <source>
        <dbReference type="SAM" id="SignalP"/>
    </source>
</evidence>
<dbReference type="RefSeq" id="WP_005704682.1">
    <property type="nucleotide sequence ID" value="NZ_AEWB02000020.1"/>
</dbReference>
<evidence type="ECO:0000256" key="2">
    <source>
        <dbReference type="ARBA" id="ARBA00008143"/>
    </source>
</evidence>
<evidence type="ECO:0000313" key="19">
    <source>
        <dbReference type="Proteomes" id="UP000272690"/>
    </source>
</evidence>
<evidence type="ECO:0000256" key="8">
    <source>
        <dbReference type="ARBA" id="ARBA00023077"/>
    </source>
</evidence>
<dbReference type="PROSITE" id="PS01156">
    <property type="entry name" value="TONB_DEPENDENT_REC_2"/>
    <property type="match status" value="1"/>
</dbReference>
<dbReference type="GO" id="GO:0009279">
    <property type="term" value="C:cell outer membrane"/>
    <property type="evidence" value="ECO:0007669"/>
    <property type="project" value="UniProtKB-SubCell"/>
</dbReference>
<dbReference type="Gene3D" id="2.40.170.20">
    <property type="entry name" value="TonB-dependent receptor, beta-barrel domain"/>
    <property type="match status" value="1"/>
</dbReference>
<evidence type="ECO:0000256" key="11">
    <source>
        <dbReference type="ARBA" id="ARBA00023237"/>
    </source>
</evidence>
<dbReference type="InterPro" id="IPR012910">
    <property type="entry name" value="Plug_dom"/>
</dbReference>
<dbReference type="InterPro" id="IPR000531">
    <property type="entry name" value="Beta-barrel_TonB"/>
</dbReference>
<evidence type="ECO:0000256" key="13">
    <source>
        <dbReference type="PROSITE-ProRule" id="PRU10144"/>
    </source>
</evidence>
<dbReference type="Pfam" id="PF00593">
    <property type="entry name" value="TonB_dep_Rec_b-barrel"/>
    <property type="match status" value="1"/>
</dbReference>
<dbReference type="GeneID" id="49635659"/>
<organism evidence="18 19">
    <name type="scientific">Aggregatibacter aphrophilus ATCC 33389</name>
    <dbReference type="NCBI Taxonomy" id="985008"/>
    <lineage>
        <taxon>Bacteria</taxon>
        <taxon>Pseudomonadati</taxon>
        <taxon>Pseudomonadota</taxon>
        <taxon>Gammaproteobacteria</taxon>
        <taxon>Pasteurellales</taxon>
        <taxon>Pasteurellaceae</taxon>
        <taxon>Aggregatibacter</taxon>
    </lineage>
</organism>
<dbReference type="InterPro" id="IPR036942">
    <property type="entry name" value="Beta-barrel_TonB_sf"/>
</dbReference>
<evidence type="ECO:0000256" key="9">
    <source>
        <dbReference type="ARBA" id="ARBA00023136"/>
    </source>
</evidence>
<feature type="signal peptide" evidence="15">
    <location>
        <begin position="1"/>
        <end position="28"/>
    </location>
</feature>
<evidence type="ECO:0000313" key="18">
    <source>
        <dbReference type="EMBL" id="VEF43006.1"/>
    </source>
</evidence>
<dbReference type="SUPFAM" id="SSF56935">
    <property type="entry name" value="Porins"/>
    <property type="match status" value="1"/>
</dbReference>
<dbReference type="AlphaFoldDB" id="A0A448F942"/>
<dbReference type="OrthoDB" id="9764669at2"/>
<dbReference type="InterPro" id="IPR039426">
    <property type="entry name" value="TonB-dep_rcpt-like"/>
</dbReference>
<dbReference type="PANTHER" id="PTHR30069">
    <property type="entry name" value="TONB-DEPENDENT OUTER MEMBRANE RECEPTOR"/>
    <property type="match status" value="1"/>
</dbReference>
<protein>
    <submittedName>
        <fullName evidence="18">Heme-repressible hemoglobin-binding protein</fullName>
    </submittedName>
</protein>
<dbReference type="GO" id="GO:0044718">
    <property type="term" value="P:siderophore transmembrane transport"/>
    <property type="evidence" value="ECO:0007669"/>
    <property type="project" value="TreeGrafter"/>
</dbReference>
<accession>A0A448F942</accession>
<gene>
    <name evidence="18" type="primary">hgpA_1</name>
    <name evidence="18" type="ORF">NCTC5906_01248</name>
</gene>
<dbReference type="InterPro" id="IPR010949">
    <property type="entry name" value="TonB_Hb/transfer/lactofer_rcpt"/>
</dbReference>
<sequence length="777" mass="88081">MKKNKLLVTAYSLLPITISLSTANVALADEKLDEIQVQGEVDVTRQTQSAVVHKNAETIQKELIRDTRDLVRYTTDVGISDNGRFLKGFSIRGVEGNRVGISVDGVNLPDSEENTLYSRYGNFNPSRLSIDSELVRDIDIVRGSDAFNSGSGALGGGVNYHTLDAQDIVKPNNKFGALLRGGYASKNSEWIRTLGVGYVGDKVDAIFMYSQRTGHQMKSKGEGPEFNYSKSQHPDPATHRFHSYLAKVGYQITPHHKVGVGVNGQKGNRYVDERSYTLFGSAWREADDQNKRINVNAYYLYTPESNYLAFGKLNFDYQKTDLAAVNYKGLRDWQTNEKKLGEVFDRRMKTEFKRVSAELESMPFNWGGEHVFSFKTYVSERKFKNINHDTNEYGLDEWYTIQRPVKTRMYGASLKDQITWNPHFESGWQPTFSANIGTRYDYAKLSPKGLNAACSKACLAEGEPAQSSFSNWSGFLGLDAQTTDTWKFGYQLSTGYRIPTATELYFSFTNAYGTWKSNPGLKSERSINHTLFAKAQNEKGMFDIHLYQTRYRNFLFEQESIIEQTQYGRTYQTPMQQMVNVDNARVNGVEVKGSLNLDTVLSVPKGLKLYGALGYSKGKLSNSTSLLSIQPVKAVLGFDYEDPNGKWGIFSRLTYLGGKKAKDAKTLEIKTRCLAWTDDPWLGRYCSKEELYQSVENYKYLNKSAYLVDLFGFYKVTEDITLRVGVYNLFDKKYHTWDALRGINAHSTTNNIDRNGVGLERFYAPGRNYSASIEIRF</sequence>
<dbReference type="CDD" id="cd01347">
    <property type="entry name" value="ligand_gated_channel"/>
    <property type="match status" value="1"/>
</dbReference>
<evidence type="ECO:0000256" key="5">
    <source>
        <dbReference type="ARBA" id="ARBA00022692"/>
    </source>
</evidence>
<dbReference type="Gene3D" id="2.170.130.10">
    <property type="entry name" value="TonB-dependent receptor, plug domain"/>
    <property type="match status" value="1"/>
</dbReference>
<evidence type="ECO:0000259" key="16">
    <source>
        <dbReference type="Pfam" id="PF00593"/>
    </source>
</evidence>
<dbReference type="InterPro" id="IPR010917">
    <property type="entry name" value="TonB_rcpt_CS"/>
</dbReference>
<dbReference type="GO" id="GO:0015344">
    <property type="term" value="F:siderophore uptake transmembrane transporter activity"/>
    <property type="evidence" value="ECO:0007669"/>
    <property type="project" value="TreeGrafter"/>
</dbReference>
<keyword evidence="6 15" id="KW-0732">Signal</keyword>
<keyword evidence="10" id="KW-0675">Receptor</keyword>
<dbReference type="PROSITE" id="PS52016">
    <property type="entry name" value="TONB_DEPENDENT_REC_3"/>
    <property type="match status" value="1"/>
</dbReference>
<dbReference type="InterPro" id="IPR037066">
    <property type="entry name" value="Plug_dom_sf"/>
</dbReference>
<dbReference type="Proteomes" id="UP000272690">
    <property type="component" value="Chromosome"/>
</dbReference>
<feature type="short sequence motif" description="TonB C-terminal box" evidence="13">
    <location>
        <begin position="760"/>
        <end position="777"/>
    </location>
</feature>
<keyword evidence="3 12" id="KW-0813">Transport</keyword>
<keyword evidence="9 12" id="KW-0472">Membrane</keyword>
<keyword evidence="11 12" id="KW-0998">Cell outer membrane</keyword>
<evidence type="ECO:0000256" key="6">
    <source>
        <dbReference type="ARBA" id="ARBA00022729"/>
    </source>
</evidence>
<keyword evidence="7" id="KW-0677">Repeat</keyword>
<name>A0A448F942_AGGAP</name>
<feature type="domain" description="TonB-dependent receptor plug" evidence="17">
    <location>
        <begin position="45"/>
        <end position="156"/>
    </location>
</feature>